<keyword evidence="1" id="KW-0812">Transmembrane</keyword>
<feature type="transmembrane region" description="Helical" evidence="1">
    <location>
        <begin position="230"/>
        <end position="251"/>
    </location>
</feature>
<keyword evidence="1" id="KW-0472">Membrane</keyword>
<evidence type="ECO:0000256" key="1">
    <source>
        <dbReference type="SAM" id="Phobius"/>
    </source>
</evidence>
<protein>
    <recommendedName>
        <fullName evidence="4">ABC-2 type transport system permease protein</fullName>
    </recommendedName>
</protein>
<feature type="transmembrane region" description="Helical" evidence="1">
    <location>
        <begin position="434"/>
        <end position="458"/>
    </location>
</feature>
<feature type="transmembrane region" description="Helical" evidence="1">
    <location>
        <begin position="509"/>
        <end position="528"/>
    </location>
</feature>
<name>A0A1G6TU14_9EURY</name>
<accession>A0A1G6TU14</accession>
<dbReference type="EMBL" id="FMZP01000018">
    <property type="protein sequence ID" value="SDD31946.1"/>
    <property type="molecule type" value="Genomic_DNA"/>
</dbReference>
<dbReference type="AlphaFoldDB" id="A0A1G6TU14"/>
<feature type="transmembrane region" description="Helical" evidence="1">
    <location>
        <begin position="107"/>
        <end position="128"/>
    </location>
</feature>
<feature type="transmembrane region" description="Helical" evidence="1">
    <location>
        <begin position="361"/>
        <end position="379"/>
    </location>
</feature>
<feature type="transmembrane region" description="Helical" evidence="1">
    <location>
        <begin position="284"/>
        <end position="307"/>
    </location>
</feature>
<feature type="transmembrane region" description="Helical" evidence="1">
    <location>
        <begin position="164"/>
        <end position="184"/>
    </location>
</feature>
<evidence type="ECO:0008006" key="4">
    <source>
        <dbReference type="Google" id="ProtNLM"/>
    </source>
</evidence>
<evidence type="ECO:0000313" key="2">
    <source>
        <dbReference type="EMBL" id="SDD31946.1"/>
    </source>
</evidence>
<organism evidence="2 3">
    <name type="scientific">Natrinema hispanicum</name>
    <dbReference type="NCBI Taxonomy" id="392421"/>
    <lineage>
        <taxon>Archaea</taxon>
        <taxon>Methanobacteriati</taxon>
        <taxon>Methanobacteriota</taxon>
        <taxon>Stenosarchaea group</taxon>
        <taxon>Halobacteria</taxon>
        <taxon>Halobacteriales</taxon>
        <taxon>Natrialbaceae</taxon>
        <taxon>Natrinema</taxon>
    </lineage>
</organism>
<feature type="transmembrane region" description="Helical" evidence="1">
    <location>
        <begin position="560"/>
        <end position="580"/>
    </location>
</feature>
<sequence length="590" mass="61269">MFGRSNDRYPKGLLPAHPEHDYEPGIALLLPTDSRCFVMAHAVLTVADLDFRRTVRSIAGDRTKLLLMAVVAVVALGPITVLGVSLLPTLGEQAVTASLTTDTATTVLEYVTGGIAVLWVLLAVMTVMRTVTAVAAVDEPAFLLLSTAVRNAVVGIVAAEVARYAVVVLPLTALFAGAFAAGAGTPIPVVTATLSVALVVVTAVPVGFLVGIWVRHLITVYEPIARYRTLLFAAFWLAYFGAIATGGLNAVMGTLFTALQASPLGWPGHLLVIGIPGLEPSLPAIAGAIVGTVCLTSVALAAAVPAADRHWFADPARTDDPVDEGSSSDRLTALLAGRVSRPVRTVTVTAIRRTKRAPIRLAYAGYPLLGALGFIQQIVELGTVPAFLAVLFCLYAVWAAGVLFTLNPLGDLGPALPAVVTSTLTGRQAIRGRILAGALVGVPLAFIVSLGFGIASPLELEQSAALTVTTVAGAIATPALATGIGSAFPRFGSVNVTNNREAVMPSKTAFFIYTLAIALPSGAAAVLYLEAPELIAGLIASVSAWSPLPSISISAHTITIGAWTVLIGGLIAPIVSYLYAVERFDWYDFE</sequence>
<evidence type="ECO:0000313" key="3">
    <source>
        <dbReference type="Proteomes" id="UP000324021"/>
    </source>
</evidence>
<dbReference type="Proteomes" id="UP000324021">
    <property type="component" value="Unassembled WGS sequence"/>
</dbReference>
<proteinExistence type="predicted"/>
<keyword evidence="1" id="KW-1133">Transmembrane helix</keyword>
<gene>
    <name evidence="2" type="ORF">SAMN05192552_101855</name>
</gene>
<feature type="transmembrane region" description="Helical" evidence="1">
    <location>
        <begin position="464"/>
        <end position="488"/>
    </location>
</feature>
<feature type="transmembrane region" description="Helical" evidence="1">
    <location>
        <begin position="385"/>
        <end position="406"/>
    </location>
</feature>
<reference evidence="2 3" key="1">
    <citation type="submission" date="2016-10" db="EMBL/GenBank/DDBJ databases">
        <authorList>
            <person name="Varghese N."/>
            <person name="Submissions S."/>
        </authorList>
    </citation>
    <scope>NUCLEOTIDE SEQUENCE [LARGE SCALE GENOMIC DNA]</scope>
    <source>
        <strain evidence="2 3">CDM_1</strain>
    </source>
</reference>
<feature type="transmembrane region" description="Helical" evidence="1">
    <location>
        <begin position="65"/>
        <end position="87"/>
    </location>
</feature>
<feature type="transmembrane region" description="Helical" evidence="1">
    <location>
        <begin position="196"/>
        <end position="218"/>
    </location>
</feature>